<dbReference type="Pfam" id="PF05145">
    <property type="entry name" value="AbrB"/>
    <property type="match status" value="1"/>
</dbReference>
<dbReference type="PIRSF" id="PIRSF038991">
    <property type="entry name" value="Protein_AbrB"/>
    <property type="match status" value="1"/>
</dbReference>
<evidence type="ECO:0000313" key="3">
    <source>
        <dbReference type="Proteomes" id="UP001499910"/>
    </source>
</evidence>
<keyword evidence="1" id="KW-0812">Transmembrane</keyword>
<keyword evidence="3" id="KW-1185">Reference proteome</keyword>
<evidence type="ECO:0000256" key="1">
    <source>
        <dbReference type="SAM" id="Phobius"/>
    </source>
</evidence>
<keyword evidence="1" id="KW-0472">Membrane</keyword>
<dbReference type="PANTHER" id="PTHR38457:SF1">
    <property type="entry name" value="REGULATOR ABRB-RELATED"/>
    <property type="match status" value="1"/>
</dbReference>
<proteinExistence type="predicted"/>
<reference evidence="3" key="1">
    <citation type="journal article" date="2019" name="Int. J. Syst. Evol. Microbiol.">
        <title>The Global Catalogue of Microorganisms (GCM) 10K type strain sequencing project: providing services to taxonomists for standard genome sequencing and annotation.</title>
        <authorList>
            <consortium name="The Broad Institute Genomics Platform"/>
            <consortium name="The Broad Institute Genome Sequencing Center for Infectious Disease"/>
            <person name="Wu L."/>
            <person name="Ma J."/>
        </authorList>
    </citation>
    <scope>NUCLEOTIDE SEQUENCE [LARGE SCALE GENOMIC DNA]</scope>
    <source>
        <strain evidence="3">JCM 18015</strain>
    </source>
</reference>
<dbReference type="Proteomes" id="UP001499910">
    <property type="component" value="Unassembled WGS sequence"/>
</dbReference>
<gene>
    <name evidence="2" type="ORF">GCM10023209_32010</name>
</gene>
<dbReference type="EMBL" id="BAABHW010000005">
    <property type="protein sequence ID" value="GAA5079577.1"/>
    <property type="molecule type" value="Genomic_DNA"/>
</dbReference>
<dbReference type="NCBIfam" id="TIGR03082">
    <property type="entry name" value="Gneg_AbrB_dup"/>
    <property type="match status" value="1"/>
</dbReference>
<feature type="transmembrane region" description="Helical" evidence="1">
    <location>
        <begin position="173"/>
        <end position="191"/>
    </location>
</feature>
<keyword evidence="1" id="KW-1133">Transmembrane helix</keyword>
<name>A0ABP9LJI9_9RHOB</name>
<feature type="transmembrane region" description="Helical" evidence="1">
    <location>
        <begin position="108"/>
        <end position="127"/>
    </location>
</feature>
<accession>A0ABP9LJI9</accession>
<sequence>MAAALFAGAVGAVLGWASGVPAPFLTGPAAVVTAVSLWGVETHIPDWLRNTCFVMIGLSLGAGITPEVVASLPQWPVPLVTLTLGLVLIVFGGGALVQRMFGFDAATARLTAMPGHLSFVIALSASIRSDVRVVTVIQSLRVLLLTLVVPVVVALASDADLSMTAPITETLDLATMLLLAVLGVALGLVFLRLKVPAALVMAGMAVSGLAHGAGWVTGAPPAWVAIPTFTIMGSLIGTRFNGVTFALIARAAAASGVLTGLAVAVTLGAALFVRAVTDLPLTDLLIAFAPGGLETMAALSIMLGADPAFTAAHHIYRRLFLSVLAPLAIAKIGKPD</sequence>
<dbReference type="InterPro" id="IPR007820">
    <property type="entry name" value="AbrB_fam"/>
</dbReference>
<dbReference type="RefSeq" id="WP_345229529.1">
    <property type="nucleotide sequence ID" value="NZ_BAABHW010000005.1"/>
</dbReference>
<dbReference type="PANTHER" id="PTHR38457">
    <property type="entry name" value="REGULATOR ABRB-RELATED"/>
    <property type="match status" value="1"/>
</dbReference>
<comment type="caution">
    <text evidence="2">The sequence shown here is derived from an EMBL/GenBank/DDBJ whole genome shotgun (WGS) entry which is preliminary data.</text>
</comment>
<feature type="transmembrane region" description="Helical" evidence="1">
    <location>
        <begin position="77"/>
        <end position="96"/>
    </location>
</feature>
<feature type="transmembrane region" description="Helical" evidence="1">
    <location>
        <begin position="139"/>
        <end position="157"/>
    </location>
</feature>
<protein>
    <submittedName>
        <fullName evidence="2">AbrB family transcriptional regulator</fullName>
    </submittedName>
</protein>
<feature type="transmembrane region" description="Helical" evidence="1">
    <location>
        <begin position="222"/>
        <end position="240"/>
    </location>
</feature>
<dbReference type="InterPro" id="IPR017516">
    <property type="entry name" value="AbrB_dup"/>
</dbReference>
<evidence type="ECO:0000313" key="2">
    <source>
        <dbReference type="EMBL" id="GAA5079577.1"/>
    </source>
</evidence>
<organism evidence="2 3">
    <name type="scientific">[Roseibacterium] beibuensis</name>
    <dbReference type="NCBI Taxonomy" id="1193142"/>
    <lineage>
        <taxon>Bacteria</taxon>
        <taxon>Pseudomonadati</taxon>
        <taxon>Pseudomonadota</taxon>
        <taxon>Alphaproteobacteria</taxon>
        <taxon>Rhodobacterales</taxon>
        <taxon>Roseobacteraceae</taxon>
        <taxon>Roseicyclus</taxon>
    </lineage>
</organism>
<feature type="transmembrane region" description="Helical" evidence="1">
    <location>
        <begin position="247"/>
        <end position="272"/>
    </location>
</feature>
<feature type="transmembrane region" description="Helical" evidence="1">
    <location>
        <begin position="47"/>
        <end position="65"/>
    </location>
</feature>